<feature type="domain" description="HAMP" evidence="7">
    <location>
        <begin position="228"/>
        <end position="281"/>
    </location>
</feature>
<dbReference type="CDD" id="cd06225">
    <property type="entry name" value="HAMP"/>
    <property type="match status" value="1"/>
</dbReference>
<dbReference type="Pfam" id="PF00672">
    <property type="entry name" value="HAMP"/>
    <property type="match status" value="2"/>
</dbReference>
<evidence type="ECO:0000313" key="8">
    <source>
        <dbReference type="EMBL" id="QKV18596.1"/>
    </source>
</evidence>
<protein>
    <submittedName>
        <fullName evidence="8">HAMP domain-containing protein</fullName>
    </submittedName>
</protein>
<dbReference type="GO" id="GO:0004888">
    <property type="term" value="F:transmembrane signaling receptor activity"/>
    <property type="evidence" value="ECO:0007669"/>
    <property type="project" value="TreeGrafter"/>
</dbReference>
<dbReference type="SUPFAM" id="SSF58104">
    <property type="entry name" value="Methyl-accepting chemotaxis protein (MCP) signaling domain"/>
    <property type="match status" value="1"/>
</dbReference>
<evidence type="ECO:0000256" key="4">
    <source>
        <dbReference type="PROSITE-ProRule" id="PRU00284"/>
    </source>
</evidence>
<evidence type="ECO:0000256" key="1">
    <source>
        <dbReference type="ARBA" id="ARBA00004370"/>
    </source>
</evidence>
<dbReference type="GO" id="GO:0005886">
    <property type="term" value="C:plasma membrane"/>
    <property type="evidence" value="ECO:0007669"/>
    <property type="project" value="TreeGrafter"/>
</dbReference>
<dbReference type="Pfam" id="PF00015">
    <property type="entry name" value="MCPsignal"/>
    <property type="match status" value="1"/>
</dbReference>
<feature type="domain" description="Methyl-accepting transducer" evidence="6">
    <location>
        <begin position="366"/>
        <end position="595"/>
    </location>
</feature>
<evidence type="ECO:0000313" key="9">
    <source>
        <dbReference type="Proteomes" id="UP000509367"/>
    </source>
</evidence>
<reference evidence="8 9" key="1">
    <citation type="submission" date="2020-06" db="EMBL/GenBank/DDBJ databases">
        <title>Oricola thermophila sp. nov. isolated from a tidal sediments.</title>
        <authorList>
            <person name="Kwon K.K."/>
            <person name="Yang S.-H."/>
            <person name="Park M.-J."/>
        </authorList>
    </citation>
    <scope>NUCLEOTIDE SEQUENCE [LARGE SCALE GENOMIC DNA]</scope>
    <source>
        <strain evidence="8 9">MEBiC13590</strain>
    </source>
</reference>
<keyword evidence="4" id="KW-0807">Transducer</keyword>
<dbReference type="Proteomes" id="UP000509367">
    <property type="component" value="Chromosome"/>
</dbReference>
<dbReference type="EMBL" id="CP054836">
    <property type="protein sequence ID" value="QKV18596.1"/>
    <property type="molecule type" value="Genomic_DNA"/>
</dbReference>
<dbReference type="SMART" id="SM00304">
    <property type="entry name" value="HAMP"/>
    <property type="match status" value="2"/>
</dbReference>
<dbReference type="InterPro" id="IPR003660">
    <property type="entry name" value="HAMP_dom"/>
</dbReference>
<organism evidence="8 9">
    <name type="scientific">Oricola thermophila</name>
    <dbReference type="NCBI Taxonomy" id="2742145"/>
    <lineage>
        <taxon>Bacteria</taxon>
        <taxon>Pseudomonadati</taxon>
        <taxon>Pseudomonadota</taxon>
        <taxon>Alphaproteobacteria</taxon>
        <taxon>Hyphomicrobiales</taxon>
        <taxon>Ahrensiaceae</taxon>
        <taxon>Oricola</taxon>
    </lineage>
</organism>
<dbReference type="RefSeq" id="WP_175276489.1">
    <property type="nucleotide sequence ID" value="NZ_CP054836.1"/>
</dbReference>
<keyword evidence="5" id="KW-0175">Coiled coil</keyword>
<feature type="domain" description="HAMP" evidence="7">
    <location>
        <begin position="309"/>
        <end position="361"/>
    </location>
</feature>
<comment type="subcellular location">
    <subcellularLocation>
        <location evidence="1">Membrane</location>
    </subcellularLocation>
</comment>
<evidence type="ECO:0000259" key="7">
    <source>
        <dbReference type="PROSITE" id="PS50885"/>
    </source>
</evidence>
<sequence>MRTEAFRLGRLVPAAIIAVTFTSIATLVVSDILAERALSESFTISHESRSRTALAHDLAILQKDIELDIVSTQESLTDISATRGLDGLDDGFALAEESAISLRGKVEEARKLAMELEAAEVANQLDKLREQYEAFYAAGVNMAETYVASGPEGGNKLMEPFDAVADKMQEEIEAAGLLVSDVSARIEDASEQRIADLEARAHFEATVKITLGILTLLTSIALVVFIQKRLMRPLVDVTKAMNALAKGDMEASVSGMQRGDEMGDLARAFTDFRNSILQKDELARQNDENRDRTERERAERAAAREAESAKVKAAVDQLAVALNRLAEGDLTTRLETPFTEELEAVRIDFNKSIEKLGETLSEVKDSISAINDNANEMRSSAENLSRRTEQQAASLEETSAALEQIAATVSNATERSTEATRMAGSAQEATEKSSKVVAEAIEAMGRIEAASNEITSIINVIDEIAFQTNLLALNAGVEAARAGEAGQGFAVVAQEVRELAQRSAAAAQEIKALIQNSGNEVANGVSLVRATGEALTEITEKVTAINENISAIATGAMEQSTGLQEINVAVSQMDRMTQQNAAMVEETTAVTHRLSGEANSLSVVISQFRTGQATSEPAITEVTEDTAPAASPARNMVGKVVQAFGG</sequence>
<dbReference type="SMART" id="SM00283">
    <property type="entry name" value="MA"/>
    <property type="match status" value="1"/>
</dbReference>
<dbReference type="PANTHER" id="PTHR43531:SF11">
    <property type="entry name" value="METHYL-ACCEPTING CHEMOTAXIS PROTEIN 3"/>
    <property type="match status" value="1"/>
</dbReference>
<dbReference type="InterPro" id="IPR051310">
    <property type="entry name" value="MCP_chemotaxis"/>
</dbReference>
<keyword evidence="2" id="KW-0145">Chemotaxis</keyword>
<evidence type="ECO:0000256" key="3">
    <source>
        <dbReference type="ARBA" id="ARBA00029447"/>
    </source>
</evidence>
<dbReference type="AlphaFoldDB" id="A0A6N1VC63"/>
<dbReference type="GO" id="GO:0006935">
    <property type="term" value="P:chemotaxis"/>
    <property type="evidence" value="ECO:0007669"/>
    <property type="project" value="UniProtKB-KW"/>
</dbReference>
<dbReference type="SUPFAM" id="SSF158472">
    <property type="entry name" value="HAMP domain-like"/>
    <property type="match status" value="1"/>
</dbReference>
<dbReference type="GO" id="GO:0007165">
    <property type="term" value="P:signal transduction"/>
    <property type="evidence" value="ECO:0007669"/>
    <property type="project" value="UniProtKB-KW"/>
</dbReference>
<dbReference type="PANTHER" id="PTHR43531">
    <property type="entry name" value="PROTEIN ICFG"/>
    <property type="match status" value="1"/>
</dbReference>
<dbReference type="PROSITE" id="PS50111">
    <property type="entry name" value="CHEMOTAXIS_TRANSDUC_2"/>
    <property type="match status" value="1"/>
</dbReference>
<dbReference type="FunFam" id="1.10.287.950:FF:000001">
    <property type="entry name" value="Methyl-accepting chemotaxis sensory transducer"/>
    <property type="match status" value="1"/>
</dbReference>
<feature type="coiled-coil region" evidence="5">
    <location>
        <begin position="367"/>
        <end position="415"/>
    </location>
</feature>
<name>A0A6N1VC63_9HYPH</name>
<proteinExistence type="inferred from homology"/>
<dbReference type="CDD" id="cd11386">
    <property type="entry name" value="MCP_signal"/>
    <property type="match status" value="1"/>
</dbReference>
<dbReference type="Gene3D" id="6.10.340.10">
    <property type="match status" value="1"/>
</dbReference>
<comment type="similarity">
    <text evidence="3">Belongs to the methyl-accepting chemotaxis (MCP) protein family.</text>
</comment>
<dbReference type="PROSITE" id="PS50885">
    <property type="entry name" value="HAMP"/>
    <property type="match status" value="2"/>
</dbReference>
<gene>
    <name evidence="8" type="ORF">HTY61_09115</name>
</gene>
<dbReference type="InterPro" id="IPR004089">
    <property type="entry name" value="MCPsignal_dom"/>
</dbReference>
<evidence type="ECO:0000256" key="5">
    <source>
        <dbReference type="SAM" id="Coils"/>
    </source>
</evidence>
<dbReference type="Gene3D" id="1.10.287.950">
    <property type="entry name" value="Methyl-accepting chemotaxis protein"/>
    <property type="match status" value="1"/>
</dbReference>
<keyword evidence="9" id="KW-1185">Reference proteome</keyword>
<accession>A0A6N1VC63</accession>
<dbReference type="KEGG" id="orm:HTY61_09115"/>
<evidence type="ECO:0000259" key="6">
    <source>
        <dbReference type="PROSITE" id="PS50111"/>
    </source>
</evidence>
<evidence type="ECO:0000256" key="2">
    <source>
        <dbReference type="ARBA" id="ARBA00022500"/>
    </source>
</evidence>
<feature type="coiled-coil region" evidence="5">
    <location>
        <begin position="99"/>
        <end position="138"/>
    </location>
</feature>